<keyword evidence="2" id="KW-1003">Cell membrane</keyword>
<comment type="caution">
    <text evidence="15">The sequence shown here is derived from an EMBL/GenBank/DDBJ whole genome shotgun (WGS) entry which is preliminary data.</text>
</comment>
<dbReference type="PROSITE" id="PS51257">
    <property type="entry name" value="PROKAR_LIPOPROTEIN"/>
    <property type="match status" value="1"/>
</dbReference>
<dbReference type="GO" id="GO:0005576">
    <property type="term" value="C:extracellular region"/>
    <property type="evidence" value="ECO:0007669"/>
    <property type="project" value="TreeGrafter"/>
</dbReference>
<evidence type="ECO:0000256" key="11">
    <source>
        <dbReference type="ARBA" id="ARBA00023316"/>
    </source>
</evidence>
<dbReference type="GO" id="GO:0071555">
    <property type="term" value="P:cell wall organization"/>
    <property type="evidence" value="ECO:0007669"/>
    <property type="project" value="UniProtKB-UniRule"/>
</dbReference>
<name>A0AA41Q6F4_9ACTN</name>
<dbReference type="Gene3D" id="2.40.440.10">
    <property type="entry name" value="L,D-transpeptidase catalytic domain-like"/>
    <property type="match status" value="1"/>
</dbReference>
<dbReference type="CDD" id="cd16913">
    <property type="entry name" value="YkuD_like"/>
    <property type="match status" value="1"/>
</dbReference>
<dbReference type="PANTHER" id="PTHR30582:SF2">
    <property type="entry name" value="L,D-TRANSPEPTIDASE YCIB-RELATED"/>
    <property type="match status" value="1"/>
</dbReference>
<evidence type="ECO:0000256" key="2">
    <source>
        <dbReference type="ARBA" id="ARBA00022475"/>
    </source>
</evidence>
<evidence type="ECO:0000256" key="7">
    <source>
        <dbReference type="ARBA" id="ARBA00023136"/>
    </source>
</evidence>
<feature type="domain" description="L,D-TPase catalytic" evidence="14">
    <location>
        <begin position="247"/>
        <end position="372"/>
    </location>
</feature>
<accession>A0AA41Q6F4</accession>
<comment type="pathway">
    <text evidence="1 13">Cell wall biogenesis; peptidoglycan biosynthesis.</text>
</comment>
<dbReference type="GO" id="GO:0008360">
    <property type="term" value="P:regulation of cell shape"/>
    <property type="evidence" value="ECO:0007669"/>
    <property type="project" value="UniProtKB-UniRule"/>
</dbReference>
<feature type="active site" description="Nucleophile" evidence="13">
    <location>
        <position position="348"/>
    </location>
</feature>
<dbReference type="Pfam" id="PF03734">
    <property type="entry name" value="YkuD"/>
    <property type="match status" value="1"/>
</dbReference>
<gene>
    <name evidence="15" type="ORF">LZ495_28925</name>
</gene>
<evidence type="ECO:0000256" key="1">
    <source>
        <dbReference type="ARBA" id="ARBA00004752"/>
    </source>
</evidence>
<evidence type="ECO:0000256" key="10">
    <source>
        <dbReference type="ARBA" id="ARBA00023315"/>
    </source>
</evidence>
<dbReference type="RefSeq" id="WP_235055886.1">
    <property type="nucleotide sequence ID" value="NZ_JAKFHA010000022.1"/>
</dbReference>
<evidence type="ECO:0000256" key="4">
    <source>
        <dbReference type="ARBA" id="ARBA00022729"/>
    </source>
</evidence>
<dbReference type="FunFam" id="2.40.440.10:FF:000005">
    <property type="entry name" value="L,D-transpeptidase 2"/>
    <property type="match status" value="1"/>
</dbReference>
<evidence type="ECO:0000256" key="6">
    <source>
        <dbReference type="ARBA" id="ARBA00022984"/>
    </source>
</evidence>
<evidence type="ECO:0000259" key="14">
    <source>
        <dbReference type="PROSITE" id="PS52029"/>
    </source>
</evidence>
<evidence type="ECO:0000313" key="15">
    <source>
        <dbReference type="EMBL" id="MCF2531219.1"/>
    </source>
</evidence>
<dbReference type="CDD" id="cd13432">
    <property type="entry name" value="LDT_IgD_like_2"/>
    <property type="match status" value="1"/>
</dbReference>
<dbReference type="InterPro" id="IPR050979">
    <property type="entry name" value="LD-transpeptidase"/>
</dbReference>
<dbReference type="InterPro" id="IPR005490">
    <property type="entry name" value="LD_TPept_cat_dom"/>
</dbReference>
<dbReference type="PROSITE" id="PS52029">
    <property type="entry name" value="LD_TPASE"/>
    <property type="match status" value="1"/>
</dbReference>
<dbReference type="SUPFAM" id="SSF141523">
    <property type="entry name" value="L,D-transpeptidase catalytic domain-like"/>
    <property type="match status" value="1"/>
</dbReference>
<evidence type="ECO:0000256" key="8">
    <source>
        <dbReference type="ARBA" id="ARBA00023139"/>
    </source>
</evidence>
<keyword evidence="6 13" id="KW-0573">Peptidoglycan synthesis</keyword>
<dbReference type="AlphaFoldDB" id="A0AA41Q6F4"/>
<dbReference type="GO" id="GO:0071972">
    <property type="term" value="F:peptidoglycan L,D-transpeptidase activity"/>
    <property type="evidence" value="ECO:0007669"/>
    <property type="project" value="TreeGrafter"/>
</dbReference>
<proteinExistence type="predicted"/>
<evidence type="ECO:0000256" key="12">
    <source>
        <dbReference type="ARBA" id="ARBA00060592"/>
    </source>
</evidence>
<dbReference type="PANTHER" id="PTHR30582">
    <property type="entry name" value="L,D-TRANSPEPTIDASE"/>
    <property type="match status" value="1"/>
</dbReference>
<dbReference type="GO" id="GO:0018104">
    <property type="term" value="P:peptidoglycan-protein cross-linking"/>
    <property type="evidence" value="ECO:0007669"/>
    <property type="project" value="TreeGrafter"/>
</dbReference>
<dbReference type="InterPro" id="IPR041280">
    <property type="entry name" value="Big_10"/>
</dbReference>
<keyword evidence="3" id="KW-0808">Transferase</keyword>
<dbReference type="Proteomes" id="UP001165378">
    <property type="component" value="Unassembled WGS sequence"/>
</dbReference>
<evidence type="ECO:0000256" key="5">
    <source>
        <dbReference type="ARBA" id="ARBA00022960"/>
    </source>
</evidence>
<dbReference type="GO" id="GO:0016746">
    <property type="term" value="F:acyltransferase activity"/>
    <property type="evidence" value="ECO:0007669"/>
    <property type="project" value="UniProtKB-KW"/>
</dbReference>
<dbReference type="InterPro" id="IPR038063">
    <property type="entry name" value="Transpep_catalytic_dom"/>
</dbReference>
<keyword evidence="5 13" id="KW-0133">Cell shape</keyword>
<evidence type="ECO:0000256" key="3">
    <source>
        <dbReference type="ARBA" id="ARBA00022679"/>
    </source>
</evidence>
<evidence type="ECO:0000313" key="16">
    <source>
        <dbReference type="Proteomes" id="UP001165378"/>
    </source>
</evidence>
<dbReference type="Gene3D" id="2.60.40.3710">
    <property type="match status" value="1"/>
</dbReference>
<feature type="active site" description="Proton donor/acceptor" evidence="13">
    <location>
        <position position="330"/>
    </location>
</feature>
<keyword evidence="7" id="KW-0472">Membrane</keyword>
<reference evidence="15" key="1">
    <citation type="submission" date="2022-01" db="EMBL/GenBank/DDBJ databases">
        <title>Genome-Based Taxonomic Classification of the Phylum Actinobacteria.</title>
        <authorList>
            <person name="Gao Y."/>
        </authorList>
    </citation>
    <scope>NUCLEOTIDE SEQUENCE</scope>
    <source>
        <strain evidence="15">KLBMP 8922</strain>
    </source>
</reference>
<dbReference type="Gene3D" id="2.60.40.3780">
    <property type="match status" value="1"/>
</dbReference>
<evidence type="ECO:0000256" key="9">
    <source>
        <dbReference type="ARBA" id="ARBA00023288"/>
    </source>
</evidence>
<dbReference type="Pfam" id="PF17964">
    <property type="entry name" value="Big_10"/>
    <property type="match status" value="1"/>
</dbReference>
<dbReference type="EMBL" id="JAKFHA010000022">
    <property type="protein sequence ID" value="MCF2531219.1"/>
    <property type="molecule type" value="Genomic_DNA"/>
</dbReference>
<comment type="pathway">
    <text evidence="12">Glycan biosynthesis.</text>
</comment>
<keyword evidence="16" id="KW-1185">Reference proteome</keyword>
<sequence>MRVITDSIGRPRRLLRPAAATALVLALGGCQFFGSEAAKPAPKPTVSTARFTMTPLDGSATVAPESVVTVGSGGGVLSAVTLAAADGTAVPGKLSPGGASWHSSGPLKYGTKYTVQATAVDGHGLTATGTSSFTTATPETLVSVAKVIPEKGATVGVGMPVSVEFDQKIEDPAVRAAVEKRLVVATSTPVEGAWSWIDAKTVRFRPKTFWPADTKVSVSGDLYALPMGKGVYGGSGTATDFTVGSAVVATVDSAAHQMTVTRNGEVLKTVPVTTGKPGFTTRAGTKVILGKEEHVLMDGTTVGISEGSSESYRLDVYWAARVTWSGEYLHAAPWSVGSQGRANVSHGCVGMSTDNARWFFGVVGVGDVVNVVNTGSSKSMERIGNGYGEWNVPWEEWLQGSASGAVTTGAPAAG</sequence>
<organism evidence="15 16">
    <name type="scientific">Yinghuangia soli</name>
    <dbReference type="NCBI Taxonomy" id="2908204"/>
    <lineage>
        <taxon>Bacteria</taxon>
        <taxon>Bacillati</taxon>
        <taxon>Actinomycetota</taxon>
        <taxon>Actinomycetes</taxon>
        <taxon>Kitasatosporales</taxon>
        <taxon>Streptomycetaceae</taxon>
        <taxon>Yinghuangia</taxon>
    </lineage>
</organism>
<keyword evidence="11 13" id="KW-0961">Cell wall biogenesis/degradation</keyword>
<keyword evidence="8" id="KW-0564">Palmitate</keyword>
<keyword evidence="10" id="KW-0012">Acyltransferase</keyword>
<evidence type="ECO:0000256" key="13">
    <source>
        <dbReference type="PROSITE-ProRule" id="PRU01373"/>
    </source>
</evidence>
<protein>
    <submittedName>
        <fullName evidence="15">Ig-like domain-containing protein</fullName>
    </submittedName>
</protein>
<keyword evidence="9" id="KW-0449">Lipoprotein</keyword>
<keyword evidence="4" id="KW-0732">Signal</keyword>